<dbReference type="Ensembl" id="ENSONIT00000049112.1">
    <property type="protein sequence ID" value="ENSONIP00000064699.1"/>
    <property type="gene ID" value="ENSONIG00000016608.2"/>
</dbReference>
<keyword evidence="5" id="KW-1003">Cell membrane</keyword>
<dbReference type="FunFam" id="3.40.30.10:FF:000021">
    <property type="entry name" value="Chloride intracellular channel 4"/>
    <property type="match status" value="1"/>
</dbReference>
<dbReference type="FunFam" id="1.20.1050.10:FF:000001">
    <property type="entry name" value="Chloride intracellular channel 2"/>
    <property type="match status" value="1"/>
</dbReference>
<evidence type="ECO:0000256" key="7">
    <source>
        <dbReference type="ARBA" id="ARBA00022692"/>
    </source>
</evidence>
<proteinExistence type="inferred from homology"/>
<dbReference type="Pfam" id="PF22441">
    <property type="entry name" value="CLIC-like_N"/>
    <property type="match status" value="1"/>
</dbReference>
<dbReference type="InterPro" id="IPR036249">
    <property type="entry name" value="Thioredoxin-like_sf"/>
</dbReference>
<dbReference type="GO" id="GO:0005737">
    <property type="term" value="C:cytoplasm"/>
    <property type="evidence" value="ECO:0007669"/>
    <property type="project" value="UniProtKB-SubCell"/>
</dbReference>
<dbReference type="InterPro" id="IPR002946">
    <property type="entry name" value="CLIC"/>
</dbReference>
<dbReference type="InterPro" id="IPR036282">
    <property type="entry name" value="Glutathione-S-Trfase_C_sf"/>
</dbReference>
<dbReference type="Gene3D" id="3.40.30.10">
    <property type="entry name" value="Glutaredoxin"/>
    <property type="match status" value="1"/>
</dbReference>
<feature type="region of interest" description="Disordered" evidence="17">
    <location>
        <begin position="1"/>
        <end position="47"/>
    </location>
</feature>
<evidence type="ECO:0000313" key="20">
    <source>
        <dbReference type="Proteomes" id="UP000005207"/>
    </source>
</evidence>
<dbReference type="NCBIfam" id="TIGR00862">
    <property type="entry name" value="O-ClC"/>
    <property type="match status" value="1"/>
</dbReference>
<dbReference type="GeneTree" id="ENSGT00940000159602"/>
<evidence type="ECO:0000256" key="10">
    <source>
        <dbReference type="ARBA" id="ARBA00023002"/>
    </source>
</evidence>
<evidence type="ECO:0000256" key="11">
    <source>
        <dbReference type="ARBA" id="ARBA00023065"/>
    </source>
</evidence>
<dbReference type="KEGG" id="onl:100712295"/>
<comment type="similarity">
    <text evidence="3">Belongs to the chloride channel CLIC family.</text>
</comment>
<dbReference type="SUPFAM" id="SSF52833">
    <property type="entry name" value="Thioredoxin-like"/>
    <property type="match status" value="1"/>
</dbReference>
<dbReference type="SUPFAM" id="SSF47616">
    <property type="entry name" value="GST C-terminal domain-like"/>
    <property type="match status" value="1"/>
</dbReference>
<feature type="compositionally biased region" description="Polar residues" evidence="17">
    <location>
        <begin position="1"/>
        <end position="11"/>
    </location>
</feature>
<dbReference type="AlphaFoldDB" id="A0A669DZA5"/>
<feature type="compositionally biased region" description="Basic and acidic residues" evidence="17">
    <location>
        <begin position="462"/>
        <end position="482"/>
    </location>
</feature>
<protein>
    <submittedName>
        <fullName evidence="19">Chloride intracellular channel protein 6</fullName>
    </submittedName>
</protein>
<keyword evidence="20" id="KW-1185">Reference proteome</keyword>
<evidence type="ECO:0000256" key="8">
    <source>
        <dbReference type="ARBA" id="ARBA00022882"/>
    </source>
</evidence>
<dbReference type="PANTHER" id="PTHR45476">
    <property type="entry name" value="CHLORIDE INTRACELLULAR CHANNEL PROTEIN 6-RELATED"/>
    <property type="match status" value="1"/>
</dbReference>
<feature type="compositionally biased region" description="Basic and acidic residues" evidence="17">
    <location>
        <begin position="556"/>
        <end position="565"/>
    </location>
</feature>
<feature type="region of interest" description="Disordered" evidence="17">
    <location>
        <begin position="151"/>
        <end position="196"/>
    </location>
</feature>
<keyword evidence="6" id="KW-0963">Cytoplasm</keyword>
<dbReference type="GeneID" id="100712295"/>
<evidence type="ECO:0000256" key="4">
    <source>
        <dbReference type="ARBA" id="ARBA00022448"/>
    </source>
</evidence>
<evidence type="ECO:0000259" key="18">
    <source>
        <dbReference type="Pfam" id="PF22441"/>
    </source>
</evidence>
<comment type="catalytic activity">
    <reaction evidence="16">
        <text>chloride(in) = chloride(out)</text>
        <dbReference type="Rhea" id="RHEA:29823"/>
        <dbReference type="ChEBI" id="CHEBI:17996"/>
    </reaction>
</comment>
<evidence type="ECO:0000256" key="1">
    <source>
        <dbReference type="ARBA" id="ARBA00004162"/>
    </source>
</evidence>
<dbReference type="GO" id="GO:0005886">
    <property type="term" value="C:plasma membrane"/>
    <property type="evidence" value="ECO:0007669"/>
    <property type="project" value="UniProtKB-SubCell"/>
</dbReference>
<evidence type="ECO:0000256" key="3">
    <source>
        <dbReference type="ARBA" id="ARBA00007655"/>
    </source>
</evidence>
<evidence type="ECO:0000256" key="16">
    <source>
        <dbReference type="ARBA" id="ARBA00024167"/>
    </source>
</evidence>
<evidence type="ECO:0000256" key="12">
    <source>
        <dbReference type="ARBA" id="ARBA00023136"/>
    </source>
</evidence>
<keyword evidence="4" id="KW-0813">Transport</keyword>
<dbReference type="GO" id="GO:0016491">
    <property type="term" value="F:oxidoreductase activity"/>
    <property type="evidence" value="ECO:0007669"/>
    <property type="project" value="UniProtKB-KW"/>
</dbReference>
<evidence type="ECO:0000256" key="14">
    <source>
        <dbReference type="ARBA" id="ARBA00023214"/>
    </source>
</evidence>
<dbReference type="Pfam" id="PF13410">
    <property type="entry name" value="GST_C_2"/>
    <property type="match status" value="1"/>
</dbReference>
<sequence length="1025" mass="114356">MAQLSYSQNPDLPNGAIVHSPQGLCSDLDTHRIKDDTEEEEDDDDEVELAEEVGEDVLMVAEAEQIEDESKEENDWQKGEITQVTLLSDGEIGEGEDECEVLEEEGNGEMGAGDGHQEITATLTTDKESEDTKMAENLSLSPLLVVVERGKQQILNSNGDDEKDGETEENKQGGVTASAGTDVRQEDMDEGTDDHVSCLQDRGTSVWESGVGTKSCTGDQDETETATLPTAGNITEVNLNIEVAPFSTGINEQASIQASALGTDDIPVDRIATAEEVANQTYQLDVESQNEIKNNDGEDPSESIKQEVVIDNLTWQCQGVLEGVYPGYEFPVRAGTNQTAQEPELMALTSEEQPQSDGDTKAKRTEDVTQKEQAEEQGNNLAEMDGGGKSSEMEETIASNVAGELMGQEEHRTRNDLEMQEEKAAKLEIEAITVPPEPVGQTGEEVHTDTQDQVEEASLSEKGIKVKLDGSEGEDKSEKNESTTEGGSALQEHPLQLLKEADTIWRNNTKELPQTEMLVEFETGGRAVEESMEGEVEMAEEPVTVLDDETEMMEETPSKKTEEVHPFTIMSGSDDAIDKIKDEEHQVLPGDKAILGKEDMETQDVKLKVHNSEAEAHLNGSIKTLKQTMENGFLCPEPQGLRKDELGKAKVLSPRRKDRDWIKIDQPEEEKTATERKDWSKELRHIKKEFWENERGRKEWVDKETSAEKISSPRKEDWIKELKSVIKDESLPKKKDEQVKKKRVVLLEHGCSYVPQREAMTAETMEEIKLTSDRRVDSPVVPVDSKTLENQPYEISLYVKAGSDGQSIGNCPFSQRLFMILWLKGVIFNVTTVDLKRKPADLHNLAPGTNPPFVTFNGEVKVDVNKIEEFLEEKLTPPRYPRLAPKHPEANTAGIDIFAKFSAYIKNTRKDTTDALQKALLKSLQRLDDFLRTPLSEEIDADVLGDVPESTRSFLDGPELTLADCNLLPKLHILKVVAKKYRGFEIPQEMRGVWRYLNCAYQREEFTGTCPAEREIEFAYLHVAK</sequence>
<accession>A0A669DZA5</accession>
<feature type="compositionally biased region" description="Acidic residues" evidence="17">
    <location>
        <begin position="36"/>
        <end position="47"/>
    </location>
</feature>
<evidence type="ECO:0000256" key="2">
    <source>
        <dbReference type="ARBA" id="ARBA00004496"/>
    </source>
</evidence>
<dbReference type="InterPro" id="IPR040079">
    <property type="entry name" value="Glutathione_S-Trfase"/>
</dbReference>
<dbReference type="SFLD" id="SFLDS00019">
    <property type="entry name" value="Glutathione_Transferase_(cytos"/>
    <property type="match status" value="1"/>
</dbReference>
<feature type="region of interest" description="Disordered" evidence="17">
    <location>
        <begin position="106"/>
        <end position="133"/>
    </location>
</feature>
<reference evidence="20" key="1">
    <citation type="submission" date="2012-01" db="EMBL/GenBank/DDBJ databases">
        <title>The Genome Sequence of Oreochromis niloticus (Nile Tilapia).</title>
        <authorList>
            <consortium name="Broad Institute Genome Assembly Team"/>
            <consortium name="Broad Institute Sequencing Platform"/>
            <person name="Di Palma F."/>
            <person name="Johnson J."/>
            <person name="Lander E.S."/>
            <person name="Lindblad-Toh K."/>
        </authorList>
    </citation>
    <scope>NUCLEOTIDE SEQUENCE [LARGE SCALE GENOMIC DNA]</scope>
</reference>
<evidence type="ECO:0000256" key="5">
    <source>
        <dbReference type="ARBA" id="ARBA00022475"/>
    </source>
</evidence>
<dbReference type="GO" id="GO:0034707">
    <property type="term" value="C:chloride channel complex"/>
    <property type="evidence" value="ECO:0007669"/>
    <property type="project" value="UniProtKB-KW"/>
</dbReference>
<evidence type="ECO:0000256" key="13">
    <source>
        <dbReference type="ARBA" id="ARBA00023173"/>
    </source>
</evidence>
<dbReference type="PANTHER" id="PTHR45476:SF1">
    <property type="entry name" value="CHLORIDE INTRACELLULAR CHANNEL PROTEIN 6"/>
    <property type="match status" value="1"/>
</dbReference>
<keyword evidence="11" id="KW-0406">Ion transport</keyword>
<name>A0A669DZA5_ORENI</name>
<dbReference type="Gene3D" id="1.20.1050.10">
    <property type="match status" value="1"/>
</dbReference>
<dbReference type="PRINTS" id="PR01263">
    <property type="entry name" value="INTCLCHANNEL"/>
</dbReference>
<keyword evidence="9" id="KW-1133">Transmembrane helix</keyword>
<keyword evidence="12" id="KW-0472">Membrane</keyword>
<evidence type="ECO:0000256" key="9">
    <source>
        <dbReference type="ARBA" id="ARBA00022989"/>
    </source>
</evidence>
<evidence type="ECO:0000313" key="19">
    <source>
        <dbReference type="Ensembl" id="ENSONIP00000064699.1"/>
    </source>
</evidence>
<feature type="domain" description="CLIC N-terminal" evidence="18">
    <location>
        <begin position="794"/>
        <end position="878"/>
    </location>
</feature>
<keyword evidence="14" id="KW-0868">Chloride</keyword>
<keyword evidence="10" id="KW-0560">Oxidoreductase</keyword>
<dbReference type="InParanoid" id="A0A669DZA5"/>
<feature type="region of interest" description="Disordered" evidence="17">
    <location>
        <begin position="525"/>
        <end position="565"/>
    </location>
</feature>
<dbReference type="CDD" id="cd03061">
    <property type="entry name" value="GST_N_CLIC"/>
    <property type="match status" value="1"/>
</dbReference>
<evidence type="ECO:0000256" key="15">
    <source>
        <dbReference type="ARBA" id="ARBA00023303"/>
    </source>
</evidence>
<comment type="subcellular location">
    <subcellularLocation>
        <location evidence="1">Cell membrane</location>
        <topology evidence="1">Single-pass membrane protein</topology>
    </subcellularLocation>
    <subcellularLocation>
        <location evidence="2">Cytoplasm</location>
    </subcellularLocation>
</comment>
<feature type="compositionally biased region" description="Basic and acidic residues" evidence="17">
    <location>
        <begin position="358"/>
        <end position="374"/>
    </location>
</feature>
<evidence type="ECO:0000256" key="6">
    <source>
        <dbReference type="ARBA" id="ARBA00022490"/>
    </source>
</evidence>
<dbReference type="Proteomes" id="UP000005207">
    <property type="component" value="Linkage group LG23"/>
</dbReference>
<reference evidence="19" key="2">
    <citation type="submission" date="2025-08" db="UniProtKB">
        <authorList>
            <consortium name="Ensembl"/>
        </authorList>
    </citation>
    <scope>IDENTIFICATION</scope>
</reference>
<dbReference type="RefSeq" id="XP_013129281.1">
    <property type="nucleotide sequence ID" value="XM_013273827.3"/>
</dbReference>
<keyword evidence="7" id="KW-0812">Transmembrane</keyword>
<feature type="compositionally biased region" description="Acidic residues" evidence="17">
    <location>
        <begin position="530"/>
        <end position="554"/>
    </location>
</feature>
<feature type="region of interest" description="Disordered" evidence="17">
    <location>
        <begin position="349"/>
        <end position="496"/>
    </location>
</feature>
<keyword evidence="8" id="KW-0851">Voltage-gated channel</keyword>
<organism evidence="19 20">
    <name type="scientific">Oreochromis niloticus</name>
    <name type="common">Nile tilapia</name>
    <name type="synonym">Tilapia nilotica</name>
    <dbReference type="NCBI Taxonomy" id="8128"/>
    <lineage>
        <taxon>Eukaryota</taxon>
        <taxon>Metazoa</taxon>
        <taxon>Chordata</taxon>
        <taxon>Craniata</taxon>
        <taxon>Vertebrata</taxon>
        <taxon>Euteleostomi</taxon>
        <taxon>Actinopterygii</taxon>
        <taxon>Neopterygii</taxon>
        <taxon>Teleostei</taxon>
        <taxon>Neoteleostei</taxon>
        <taxon>Acanthomorphata</taxon>
        <taxon>Ovalentaria</taxon>
        <taxon>Cichlomorphae</taxon>
        <taxon>Cichliformes</taxon>
        <taxon>Cichlidae</taxon>
        <taxon>African cichlids</taxon>
        <taxon>Pseudocrenilabrinae</taxon>
        <taxon>Oreochromini</taxon>
        <taxon>Oreochromis</taxon>
    </lineage>
</organism>
<evidence type="ECO:0000256" key="17">
    <source>
        <dbReference type="SAM" id="MobiDB-lite"/>
    </source>
</evidence>
<keyword evidence="15" id="KW-0407">Ion channel</keyword>
<dbReference type="SFLD" id="SFLDG00358">
    <property type="entry name" value="Main_(cytGST)"/>
    <property type="match status" value="1"/>
</dbReference>
<feature type="compositionally biased region" description="Basic and acidic residues" evidence="17">
    <location>
        <begin position="408"/>
        <end position="429"/>
    </location>
</feature>
<keyword evidence="13" id="KW-0869">Chloride channel</keyword>
<dbReference type="InterPro" id="IPR053823">
    <property type="entry name" value="CLIC_N"/>
</dbReference>
<dbReference type="OrthoDB" id="1935530at2759"/>
<gene>
    <name evidence="19" type="primary">LOC100712295</name>
</gene>
<reference evidence="19" key="3">
    <citation type="submission" date="2025-09" db="UniProtKB">
        <authorList>
            <consortium name="Ensembl"/>
        </authorList>
    </citation>
    <scope>IDENTIFICATION</scope>
</reference>
<dbReference type="GO" id="GO:0005254">
    <property type="term" value="F:chloride channel activity"/>
    <property type="evidence" value="ECO:0007669"/>
    <property type="project" value="UniProtKB-KW"/>
</dbReference>